<protein>
    <submittedName>
        <fullName evidence="2">Uncharacterized protein</fullName>
    </submittedName>
</protein>
<organism evidence="2 3">
    <name type="scientific">Imperialibacter roseus</name>
    <dbReference type="NCBI Taxonomy" id="1324217"/>
    <lineage>
        <taxon>Bacteria</taxon>
        <taxon>Pseudomonadati</taxon>
        <taxon>Bacteroidota</taxon>
        <taxon>Cytophagia</taxon>
        <taxon>Cytophagales</taxon>
        <taxon>Flammeovirgaceae</taxon>
        <taxon>Imperialibacter</taxon>
    </lineage>
</organism>
<reference evidence="2 3" key="1">
    <citation type="journal article" date="2023" name="Microbiol. Resour. Announc.">
        <title>Complete Genome Sequence of Imperialibacter roseus strain P4T.</title>
        <authorList>
            <person name="Tizabi D.R."/>
            <person name="Bachvaroff T."/>
            <person name="Hill R.T."/>
        </authorList>
    </citation>
    <scope>NUCLEOTIDE SEQUENCE [LARGE SCALE GENOMIC DNA]</scope>
    <source>
        <strain evidence="2 3">P4T</strain>
    </source>
</reference>
<dbReference type="Proteomes" id="UP001302349">
    <property type="component" value="Chromosome"/>
</dbReference>
<evidence type="ECO:0000256" key="1">
    <source>
        <dbReference type="SAM" id="SignalP"/>
    </source>
</evidence>
<proteinExistence type="predicted"/>
<accession>A0ABZ0IUJ7</accession>
<feature type="signal peptide" evidence="1">
    <location>
        <begin position="1"/>
        <end position="23"/>
    </location>
</feature>
<dbReference type="InterPro" id="IPR011990">
    <property type="entry name" value="TPR-like_helical_dom_sf"/>
</dbReference>
<dbReference type="SUPFAM" id="SSF48452">
    <property type="entry name" value="TPR-like"/>
    <property type="match status" value="1"/>
</dbReference>
<dbReference type="RefSeq" id="WP_317491350.1">
    <property type="nucleotide sequence ID" value="NZ_CP136051.1"/>
</dbReference>
<keyword evidence="3" id="KW-1185">Reference proteome</keyword>
<sequence length="224" mass="24812">MKSLKLNTLIALLALLLVGQANAQTPYEKGMKAALEQLFSADGGKENWQNAANKFERIANVEKDKWQPHYYAALAYAWMATKEETLSLQDEKMNRARKLVETGLEASPDNVELITMQGYADMLSIAFDPGTRGQTLSTRVFQTFGKAIQMDPTNPRARLFMAQMQDGTESFFGQGHEGSCQTLTKAVENYALQKDNGDFSPTWGQGAAEQMLKNCQKPAEGEGN</sequence>
<dbReference type="EMBL" id="CP136051">
    <property type="protein sequence ID" value="WOK08717.1"/>
    <property type="molecule type" value="Genomic_DNA"/>
</dbReference>
<keyword evidence="1" id="KW-0732">Signal</keyword>
<dbReference type="Gene3D" id="1.25.40.10">
    <property type="entry name" value="Tetratricopeptide repeat domain"/>
    <property type="match status" value="1"/>
</dbReference>
<name>A0ABZ0IUJ7_9BACT</name>
<evidence type="ECO:0000313" key="2">
    <source>
        <dbReference type="EMBL" id="WOK08717.1"/>
    </source>
</evidence>
<evidence type="ECO:0000313" key="3">
    <source>
        <dbReference type="Proteomes" id="UP001302349"/>
    </source>
</evidence>
<gene>
    <name evidence="2" type="ORF">RT717_08720</name>
</gene>
<feature type="chain" id="PRO_5046802340" evidence="1">
    <location>
        <begin position="24"/>
        <end position="224"/>
    </location>
</feature>